<sequence>MLQSVRPLREAELADEHRYRTKTIPSLGAKIAAEDLASQLTLG</sequence>
<organism evidence="1 2">
    <name type="scientific">Bittarella massiliensis</name>
    <name type="common">ex Durand et al. 2017</name>
    <dbReference type="NCBI Taxonomy" id="1720313"/>
    <lineage>
        <taxon>Bacteria</taxon>
        <taxon>Bacillati</taxon>
        <taxon>Bacillota</taxon>
        <taxon>Clostridia</taxon>
        <taxon>Eubacteriales</taxon>
        <taxon>Oscillospiraceae</taxon>
        <taxon>Bittarella (ex Durand et al. 2017)</taxon>
    </lineage>
</organism>
<accession>A0AAW5KEZ7</accession>
<reference evidence="1" key="1">
    <citation type="submission" date="2022-06" db="EMBL/GenBank/DDBJ databases">
        <title>Isolation of gut microbiota from human fecal samples.</title>
        <authorList>
            <person name="Pamer E.G."/>
            <person name="Barat B."/>
            <person name="Waligurski E."/>
            <person name="Medina S."/>
            <person name="Paddock L."/>
            <person name="Mostad J."/>
        </authorList>
    </citation>
    <scope>NUCLEOTIDE SEQUENCE</scope>
    <source>
        <strain evidence="1">DFI.7.96</strain>
    </source>
</reference>
<dbReference type="RefSeq" id="WP_256137003.1">
    <property type="nucleotide sequence ID" value="NZ_JANGAB010000446.1"/>
</dbReference>
<proteinExistence type="predicted"/>
<evidence type="ECO:0000313" key="2">
    <source>
        <dbReference type="Proteomes" id="UP001205063"/>
    </source>
</evidence>
<gene>
    <name evidence="1" type="ORF">NE646_14955</name>
</gene>
<evidence type="ECO:0000313" key="1">
    <source>
        <dbReference type="EMBL" id="MCQ4950918.1"/>
    </source>
</evidence>
<dbReference type="AlphaFoldDB" id="A0AAW5KEZ7"/>
<comment type="caution">
    <text evidence="1">The sequence shown here is derived from an EMBL/GenBank/DDBJ whole genome shotgun (WGS) entry which is preliminary data.</text>
</comment>
<name>A0AAW5KEZ7_9FIRM</name>
<dbReference type="Proteomes" id="UP001205063">
    <property type="component" value="Unassembled WGS sequence"/>
</dbReference>
<dbReference type="EMBL" id="JANGAB010000446">
    <property type="protein sequence ID" value="MCQ4950918.1"/>
    <property type="molecule type" value="Genomic_DNA"/>
</dbReference>
<protein>
    <submittedName>
        <fullName evidence="1">Uncharacterized protein</fullName>
    </submittedName>
</protein>